<name>A0A7T8GU87_CALRO</name>
<accession>A0A7T8GU87</accession>
<keyword evidence="2" id="KW-1185">Reference proteome</keyword>
<proteinExistence type="predicted"/>
<sequence length="52" mass="5618">NPGTPMSILARKRWFHLSSSPDASVASGTPYTFQRLGARPQGQTCAVLAEEE</sequence>
<reference evidence="2" key="1">
    <citation type="submission" date="2021-01" db="EMBL/GenBank/DDBJ databases">
        <title>Caligus Genome Assembly.</title>
        <authorList>
            <person name="Gallardo-Escarate C."/>
        </authorList>
    </citation>
    <scope>NUCLEOTIDE SEQUENCE [LARGE SCALE GENOMIC DNA]</scope>
</reference>
<feature type="non-terminal residue" evidence="1">
    <location>
        <position position="52"/>
    </location>
</feature>
<protein>
    <submittedName>
        <fullName evidence="1">Uncharacterized protein</fullName>
    </submittedName>
</protein>
<dbReference type="Proteomes" id="UP000595437">
    <property type="component" value="Chromosome 12"/>
</dbReference>
<dbReference type="AlphaFoldDB" id="A0A7T8GU87"/>
<gene>
    <name evidence="1" type="ORF">FKW44_018066</name>
</gene>
<feature type="non-terminal residue" evidence="1">
    <location>
        <position position="1"/>
    </location>
</feature>
<organism evidence="1 2">
    <name type="scientific">Caligus rogercresseyi</name>
    <name type="common">Sea louse</name>
    <dbReference type="NCBI Taxonomy" id="217165"/>
    <lineage>
        <taxon>Eukaryota</taxon>
        <taxon>Metazoa</taxon>
        <taxon>Ecdysozoa</taxon>
        <taxon>Arthropoda</taxon>
        <taxon>Crustacea</taxon>
        <taxon>Multicrustacea</taxon>
        <taxon>Hexanauplia</taxon>
        <taxon>Copepoda</taxon>
        <taxon>Siphonostomatoida</taxon>
        <taxon>Caligidae</taxon>
        <taxon>Caligus</taxon>
    </lineage>
</organism>
<dbReference type="EMBL" id="CP045901">
    <property type="protein sequence ID" value="QQP37695.1"/>
    <property type="molecule type" value="Genomic_DNA"/>
</dbReference>
<evidence type="ECO:0000313" key="2">
    <source>
        <dbReference type="Proteomes" id="UP000595437"/>
    </source>
</evidence>
<evidence type="ECO:0000313" key="1">
    <source>
        <dbReference type="EMBL" id="QQP37695.1"/>
    </source>
</evidence>